<dbReference type="EMBL" id="VMRG01000001">
    <property type="protein sequence ID" value="KAA6231797.1"/>
    <property type="molecule type" value="Genomic_DNA"/>
</dbReference>
<evidence type="ECO:0000313" key="2">
    <source>
        <dbReference type="EMBL" id="MWV54151.1"/>
    </source>
</evidence>
<evidence type="ECO:0000313" key="1">
    <source>
        <dbReference type="EMBL" id="KAA6231797.1"/>
    </source>
</evidence>
<dbReference type="SUPFAM" id="SSF53300">
    <property type="entry name" value="vWA-like"/>
    <property type="match status" value="1"/>
</dbReference>
<sequence>MGGLIADGEISMKPTGEAMKKGYTHITVILDRSGSMASIRDDTIGGVNAFLEKQREAPGEATLTLVQFDSGNPYEVLRVFMAIGDVPPLGRETYVPRGGTPLLDALGRGINDIDASIGKLEEGERPERVVVAVVTDGQENSSEEFSKEQVEKMIKEKSDAGWAFIFLSADLAAIDEAVRLGFHQDSALSYEKSPEGMACCMDMLSERVMEQRVHPKKM</sequence>
<evidence type="ECO:0000313" key="4">
    <source>
        <dbReference type="Proteomes" id="UP000279908"/>
    </source>
</evidence>
<proteinExistence type="predicted"/>
<dbReference type="AlphaFoldDB" id="A0A432AUT6"/>
<name>A0A432AUT6_CHLPH</name>
<reference evidence="3 4" key="1">
    <citation type="submission" date="2018-12" db="EMBL/GenBank/DDBJ databases">
        <authorList>
            <person name="Lunina O.N."/>
            <person name="Grouzdev D.S."/>
            <person name="Gorlenko V.M."/>
            <person name="Savvichev A.S."/>
        </authorList>
    </citation>
    <scope>NUCLEOTIDE SEQUENCE [LARGE SCALE GENOMIC DNA]</scope>
    <source>
        <strain evidence="3 4">BrKhr-17</strain>
    </source>
</reference>
<reference evidence="1 5" key="2">
    <citation type="submission" date="2019-07" db="EMBL/GenBank/DDBJ databases">
        <title>Draft genome Sequence of Chlorobium phaeovibrioides sp. strain PhvTcv-s14, from the Phylum Chlorobi.</title>
        <authorList>
            <person name="Babenko V."/>
            <person name="Boldyreva D."/>
            <person name="Kanygina A."/>
            <person name="Selezneva O."/>
            <person name="Akopiyan T."/>
            <person name="Lunina O."/>
        </authorList>
    </citation>
    <scope>NUCLEOTIDE SEQUENCE [LARGE SCALE GENOMIC DNA]</scope>
    <source>
        <strain evidence="1 5">GrTcv12</strain>
    </source>
</reference>
<dbReference type="CDD" id="cd00198">
    <property type="entry name" value="vWFA"/>
    <property type="match status" value="1"/>
</dbReference>
<evidence type="ECO:0000313" key="5">
    <source>
        <dbReference type="Proteomes" id="UP000327458"/>
    </source>
</evidence>
<evidence type="ECO:0000313" key="6">
    <source>
        <dbReference type="Proteomes" id="UP000489351"/>
    </source>
</evidence>
<keyword evidence="6" id="KW-1185">Reference proteome</keyword>
<dbReference type="RefSeq" id="WP_126342656.1">
    <property type="nucleotide sequence ID" value="NZ_RXYJ01000008.1"/>
</dbReference>
<dbReference type="EMBL" id="RXYK01000008">
    <property type="protein sequence ID" value="RTY37746.1"/>
    <property type="molecule type" value="Genomic_DNA"/>
</dbReference>
<reference evidence="2 6" key="3">
    <citation type="submission" date="2019-11" db="EMBL/GenBank/DDBJ databases">
        <title>Green- and brown-colored morphotypes of Chlorobia in the stratified aquatic ecosystems of Kandalaksha Gulf (White Sea): A model for study of the accessory genome evolution.</title>
        <authorList>
            <person name="Grouzdev D.S."/>
        </authorList>
    </citation>
    <scope>NUCLEOTIDE SEQUENCE [LARGE SCALE GENOMIC DNA]</scope>
    <source>
        <strain evidence="2 6">ZM</strain>
    </source>
</reference>
<organism evidence="3 4">
    <name type="scientific">Chlorobium phaeovibrioides</name>
    <dbReference type="NCBI Taxonomy" id="1094"/>
    <lineage>
        <taxon>Bacteria</taxon>
        <taxon>Pseudomonadati</taxon>
        <taxon>Chlorobiota</taxon>
        <taxon>Chlorobiia</taxon>
        <taxon>Chlorobiales</taxon>
        <taxon>Chlorobiaceae</taxon>
        <taxon>Chlorobium/Pelodictyon group</taxon>
        <taxon>Chlorobium</taxon>
    </lineage>
</organism>
<dbReference type="InterPro" id="IPR036465">
    <property type="entry name" value="vWFA_dom_sf"/>
</dbReference>
<dbReference type="Proteomes" id="UP000489351">
    <property type="component" value="Unassembled WGS sequence"/>
</dbReference>
<evidence type="ECO:0000313" key="3">
    <source>
        <dbReference type="EMBL" id="RTY37746.1"/>
    </source>
</evidence>
<dbReference type="EMBL" id="WUBZ01000008">
    <property type="protein sequence ID" value="MWV54151.1"/>
    <property type="molecule type" value="Genomic_DNA"/>
</dbReference>
<dbReference type="Proteomes" id="UP000279908">
    <property type="component" value="Unassembled WGS sequence"/>
</dbReference>
<dbReference type="Proteomes" id="UP000327458">
    <property type="component" value="Unassembled WGS sequence"/>
</dbReference>
<protein>
    <submittedName>
        <fullName evidence="3">VWA domain-containing protein</fullName>
    </submittedName>
</protein>
<gene>
    <name evidence="3" type="ORF">EKD02_06375</name>
    <name evidence="1" type="ORF">FP507_00730</name>
    <name evidence="2" type="ORF">GJ685_03615</name>
</gene>
<comment type="caution">
    <text evidence="3">The sequence shown here is derived from an EMBL/GenBank/DDBJ whole genome shotgun (WGS) entry which is preliminary data.</text>
</comment>
<accession>A0A432AUT6</accession>
<dbReference type="Gene3D" id="3.40.50.410">
    <property type="entry name" value="von Willebrand factor, type A domain"/>
    <property type="match status" value="1"/>
</dbReference>